<dbReference type="RefSeq" id="WP_132003273.1">
    <property type="nucleotide sequence ID" value="NZ_JBHUNN010000002.1"/>
</dbReference>
<feature type="domain" description="TonB C-terminal" evidence="11">
    <location>
        <begin position="215"/>
        <end position="303"/>
    </location>
</feature>
<reference evidence="12 13" key="1">
    <citation type="submission" date="2019-03" db="EMBL/GenBank/DDBJ databases">
        <title>Genomic Encyclopedia of Type Strains, Phase IV (KMG-IV): sequencing the most valuable type-strain genomes for metagenomic binning, comparative biology and taxonomic classification.</title>
        <authorList>
            <person name="Goeker M."/>
        </authorList>
    </citation>
    <scope>NUCLEOTIDE SEQUENCE [LARGE SCALE GENOMIC DNA]</scope>
    <source>
        <strain evidence="12 13">DSM 22958</strain>
    </source>
</reference>
<proteinExistence type="inferred from homology"/>
<dbReference type="GO" id="GO:0031992">
    <property type="term" value="F:energy transducer activity"/>
    <property type="evidence" value="ECO:0007669"/>
    <property type="project" value="TreeGrafter"/>
</dbReference>
<dbReference type="Gene3D" id="3.30.1150.10">
    <property type="match status" value="1"/>
</dbReference>
<dbReference type="PANTHER" id="PTHR33446">
    <property type="entry name" value="PROTEIN TONB-RELATED"/>
    <property type="match status" value="1"/>
</dbReference>
<keyword evidence="7" id="KW-0653">Protein transport</keyword>
<evidence type="ECO:0000256" key="10">
    <source>
        <dbReference type="SAM" id="MobiDB-lite"/>
    </source>
</evidence>
<feature type="region of interest" description="Disordered" evidence="10">
    <location>
        <begin position="60"/>
        <end position="213"/>
    </location>
</feature>
<keyword evidence="3" id="KW-0813">Transport</keyword>
<organism evidence="12 13">
    <name type="scientific">Camelimonas lactis</name>
    <dbReference type="NCBI Taxonomy" id="659006"/>
    <lineage>
        <taxon>Bacteria</taxon>
        <taxon>Pseudomonadati</taxon>
        <taxon>Pseudomonadota</taxon>
        <taxon>Alphaproteobacteria</taxon>
        <taxon>Hyphomicrobiales</taxon>
        <taxon>Chelatococcaceae</taxon>
        <taxon>Camelimonas</taxon>
    </lineage>
</organism>
<name>A0A4R2GWJ3_9HYPH</name>
<evidence type="ECO:0000256" key="8">
    <source>
        <dbReference type="ARBA" id="ARBA00022989"/>
    </source>
</evidence>
<dbReference type="GO" id="GO:0098797">
    <property type="term" value="C:plasma membrane protein complex"/>
    <property type="evidence" value="ECO:0007669"/>
    <property type="project" value="TreeGrafter"/>
</dbReference>
<comment type="subcellular location">
    <subcellularLocation>
        <location evidence="1">Cell inner membrane</location>
        <topology evidence="1">Single-pass membrane protein</topology>
        <orientation evidence="1">Periplasmic side</orientation>
    </subcellularLocation>
</comment>
<keyword evidence="5" id="KW-0997">Cell inner membrane</keyword>
<dbReference type="InterPro" id="IPR006260">
    <property type="entry name" value="TonB/TolA_C"/>
</dbReference>
<dbReference type="PROSITE" id="PS52015">
    <property type="entry name" value="TONB_CTD"/>
    <property type="match status" value="1"/>
</dbReference>
<feature type="compositionally biased region" description="Low complexity" evidence="10">
    <location>
        <begin position="188"/>
        <end position="213"/>
    </location>
</feature>
<comment type="similarity">
    <text evidence="2">Belongs to the TonB family.</text>
</comment>
<dbReference type="InterPro" id="IPR051045">
    <property type="entry name" value="TonB-dependent_transducer"/>
</dbReference>
<evidence type="ECO:0000256" key="1">
    <source>
        <dbReference type="ARBA" id="ARBA00004383"/>
    </source>
</evidence>
<dbReference type="Proteomes" id="UP000294881">
    <property type="component" value="Unassembled WGS sequence"/>
</dbReference>
<evidence type="ECO:0000256" key="4">
    <source>
        <dbReference type="ARBA" id="ARBA00022475"/>
    </source>
</evidence>
<keyword evidence="6" id="KW-0812">Transmembrane</keyword>
<evidence type="ECO:0000256" key="3">
    <source>
        <dbReference type="ARBA" id="ARBA00022448"/>
    </source>
</evidence>
<protein>
    <submittedName>
        <fullName evidence="12">Protein TonB</fullName>
    </submittedName>
</protein>
<evidence type="ECO:0000313" key="13">
    <source>
        <dbReference type="Proteomes" id="UP000294881"/>
    </source>
</evidence>
<sequence length="303" mass="32076">MIGSTGHGWAFARWGAAGAVVLAAHFGGAWVALHWKHAEPAGEPPAAIMIELAPLPVSANNAPQNEAAPGPEVAEAQQAEKPVESEIAQNEPPPPPPEPEPEPEPQEIQAPEVPQKAEVVLPAAPKVDPQKEREKERKLERERQKRIELARERERERERKRELEREKKRAARAKALQAERNATAQRTSAPSGAPGPRSPSAASASAGANSAAMASWRGALMAHLNRHKRFPGGASSNNGTAVVSFSINRSGGVTSARLARSSGDSALDSEAVATVRRASPVPAPPAHIAGGSISLSVPIRYSR</sequence>
<keyword evidence="4" id="KW-1003">Cell membrane</keyword>
<dbReference type="SUPFAM" id="SSF74653">
    <property type="entry name" value="TolA/TonB C-terminal domain"/>
    <property type="match status" value="1"/>
</dbReference>
<feature type="compositionally biased region" description="Basic and acidic residues" evidence="10">
    <location>
        <begin position="128"/>
        <end position="167"/>
    </location>
</feature>
<comment type="caution">
    <text evidence="12">The sequence shown here is derived from an EMBL/GenBank/DDBJ whole genome shotgun (WGS) entry which is preliminary data.</text>
</comment>
<dbReference type="NCBIfam" id="TIGR01352">
    <property type="entry name" value="tonB_Cterm"/>
    <property type="match status" value="1"/>
</dbReference>
<dbReference type="PANTHER" id="PTHR33446:SF2">
    <property type="entry name" value="PROTEIN TONB"/>
    <property type="match status" value="1"/>
</dbReference>
<keyword evidence="9" id="KW-0472">Membrane</keyword>
<gene>
    <name evidence="12" type="ORF">EV666_102151</name>
</gene>
<feature type="region of interest" description="Disordered" evidence="10">
    <location>
        <begin position="253"/>
        <end position="273"/>
    </location>
</feature>
<keyword evidence="13" id="KW-1185">Reference proteome</keyword>
<evidence type="ECO:0000313" key="12">
    <source>
        <dbReference type="EMBL" id="TCO15173.1"/>
    </source>
</evidence>
<dbReference type="InterPro" id="IPR037682">
    <property type="entry name" value="TonB_C"/>
</dbReference>
<evidence type="ECO:0000256" key="7">
    <source>
        <dbReference type="ARBA" id="ARBA00022927"/>
    </source>
</evidence>
<accession>A0A4R2GWJ3</accession>
<evidence type="ECO:0000256" key="6">
    <source>
        <dbReference type="ARBA" id="ARBA00022692"/>
    </source>
</evidence>
<evidence type="ECO:0000259" key="11">
    <source>
        <dbReference type="PROSITE" id="PS52015"/>
    </source>
</evidence>
<dbReference type="GO" id="GO:0015031">
    <property type="term" value="P:protein transport"/>
    <property type="evidence" value="ECO:0007669"/>
    <property type="project" value="UniProtKB-KW"/>
</dbReference>
<dbReference type="EMBL" id="SLWL01000002">
    <property type="protein sequence ID" value="TCO15173.1"/>
    <property type="molecule type" value="Genomic_DNA"/>
</dbReference>
<dbReference type="AlphaFoldDB" id="A0A4R2GWJ3"/>
<evidence type="ECO:0000256" key="5">
    <source>
        <dbReference type="ARBA" id="ARBA00022519"/>
    </source>
</evidence>
<dbReference type="Pfam" id="PF13103">
    <property type="entry name" value="TonB_2"/>
    <property type="match status" value="1"/>
</dbReference>
<keyword evidence="8" id="KW-1133">Transmembrane helix</keyword>
<evidence type="ECO:0000256" key="9">
    <source>
        <dbReference type="ARBA" id="ARBA00023136"/>
    </source>
</evidence>
<dbReference type="OrthoDB" id="7433592at2"/>
<dbReference type="GO" id="GO:0055085">
    <property type="term" value="P:transmembrane transport"/>
    <property type="evidence" value="ECO:0007669"/>
    <property type="project" value="InterPro"/>
</dbReference>
<evidence type="ECO:0000256" key="2">
    <source>
        <dbReference type="ARBA" id="ARBA00006555"/>
    </source>
</evidence>